<dbReference type="Pfam" id="PF13175">
    <property type="entry name" value="AAA_15"/>
    <property type="match status" value="1"/>
</dbReference>
<evidence type="ECO:0000313" key="4">
    <source>
        <dbReference type="Proteomes" id="UP000078447"/>
    </source>
</evidence>
<evidence type="ECO:0000313" key="3">
    <source>
        <dbReference type="EMBL" id="OAN14068.1"/>
    </source>
</evidence>
<dbReference type="PANTHER" id="PTHR43581:SF4">
    <property type="entry name" value="ATP_GTP PHOSPHATASE"/>
    <property type="match status" value="1"/>
</dbReference>
<gene>
    <name evidence="3" type="ORF">A3783_16080</name>
</gene>
<evidence type="ECO:0000259" key="1">
    <source>
        <dbReference type="Pfam" id="PF13175"/>
    </source>
</evidence>
<keyword evidence="4" id="KW-1185">Reference proteome</keyword>
<comment type="caution">
    <text evidence="3">The sequence shown here is derived from an EMBL/GenBank/DDBJ whole genome shotgun (WGS) entry which is preliminary data.</text>
</comment>
<dbReference type="Pfam" id="PF20469">
    <property type="entry name" value="OLD-like_TOPRIM"/>
    <property type="match status" value="1"/>
</dbReference>
<name>A0ABX2V7W3_9BACL</name>
<protein>
    <recommendedName>
        <fullName evidence="5">ATP-dependent endonuclease</fullName>
    </recommendedName>
</protein>
<dbReference type="RefSeq" id="WP_064506577.1">
    <property type="nucleotide sequence ID" value="NZ_LVVL01000002.1"/>
</dbReference>
<evidence type="ECO:0000259" key="2">
    <source>
        <dbReference type="Pfam" id="PF20469"/>
    </source>
</evidence>
<sequence>MSLAIRSVRLSNFRAFESSELNLTTLSSVLIGANNVGKTSFFRSLRLMFDPNYKPSVEDVFKKSDDDMETLSNKKVFVDVLLEPHNRDDSTYFIETWSDLFGEHITLDDASDIEYVPFRAIISYDVSSGEYRVERKSLRNWPSYEDFPDYEEYKTSKVTGRLLDSLPVFYMDARRDIVFDMKDRFSYFARLVRDIKVREEDIEAFEESLSEINKNLVDSSEILSHLTNKLSMVSNTLNKSNSQVMINPIVQKVGELGRNLEISYKDEHSDVFPISNHGMGTRSWITFLTVLSYVEWQLKIKKDLRVPYHPIILLEEPEAHLHPNSQRNIYKQIQELDGQIFVSTHSPIVVSQSELKDMIYVSKRSDSSELRNIDVEFSSSHYSKIKHEILKTRGELLFSEGIILCEGQTEEQALPDFFERYFKSKPFEMGFNIVSVGGSGNKYYPFLMLAKCFDIPVYVFSDGERKTEDDFNKVVRRVFEDDIEKIEAQLENRTLFLPDNHNLESYLISEGYSDDLIIAIESSLGEEGAFGKFIENNNNKPGRPSPTKEKCGTCNQIIYDRSPKIYEGEEGRITAINDFLSKHKALYSFIIAKVIIGRNSGTDKEIPQAIKDFFEKIQT</sequence>
<evidence type="ECO:0008006" key="5">
    <source>
        <dbReference type="Google" id="ProtNLM"/>
    </source>
</evidence>
<dbReference type="Gene3D" id="3.40.50.300">
    <property type="entry name" value="P-loop containing nucleotide triphosphate hydrolases"/>
    <property type="match status" value="1"/>
</dbReference>
<dbReference type="InterPro" id="IPR034139">
    <property type="entry name" value="TOPRIM_OLD"/>
</dbReference>
<proteinExistence type="predicted"/>
<reference evidence="3 4" key="1">
    <citation type="submission" date="2016-03" db="EMBL/GenBank/DDBJ databases">
        <authorList>
            <person name="Cho S.-Y."/>
            <person name="Lim S."/>
            <person name="Kim H."/>
            <person name="Soh E.H."/>
            <person name="Moon J.S."/>
        </authorList>
    </citation>
    <scope>NUCLEOTIDE SEQUENCE [LARGE SCALE GENOMIC DNA]</scope>
    <source>
        <strain evidence="3 4">KCTC 3810</strain>
    </source>
</reference>
<dbReference type="InterPro" id="IPR051396">
    <property type="entry name" value="Bact_Antivir_Def_Nuclease"/>
</dbReference>
<dbReference type="SUPFAM" id="SSF52540">
    <property type="entry name" value="P-loop containing nucleoside triphosphate hydrolases"/>
    <property type="match status" value="1"/>
</dbReference>
<organism evidence="3 4">
    <name type="scientific">Exiguobacterium undae</name>
    <dbReference type="NCBI Taxonomy" id="169177"/>
    <lineage>
        <taxon>Bacteria</taxon>
        <taxon>Bacillati</taxon>
        <taxon>Bacillota</taxon>
        <taxon>Bacilli</taxon>
        <taxon>Bacillales</taxon>
        <taxon>Bacillales Family XII. Incertae Sedis</taxon>
        <taxon>Exiguobacterium</taxon>
    </lineage>
</organism>
<accession>A0ABX2V7W3</accession>
<dbReference type="PANTHER" id="PTHR43581">
    <property type="entry name" value="ATP/GTP PHOSPHATASE"/>
    <property type="match status" value="1"/>
</dbReference>
<dbReference type="EMBL" id="LVVL01000002">
    <property type="protein sequence ID" value="OAN14068.1"/>
    <property type="molecule type" value="Genomic_DNA"/>
</dbReference>
<dbReference type="InterPro" id="IPR027417">
    <property type="entry name" value="P-loop_NTPase"/>
</dbReference>
<dbReference type="Proteomes" id="UP000078447">
    <property type="component" value="Unassembled WGS sequence"/>
</dbReference>
<feature type="domain" description="Endonuclease GajA/Old nuclease/RecF-like AAA" evidence="1">
    <location>
        <begin position="5"/>
        <end position="350"/>
    </location>
</feature>
<feature type="domain" description="OLD protein-like TOPRIM" evidence="2">
    <location>
        <begin position="397"/>
        <end position="462"/>
    </location>
</feature>
<dbReference type="InterPro" id="IPR041685">
    <property type="entry name" value="AAA_GajA/Old/RecF-like"/>
</dbReference>